<name>G5ICV9_9FIRM</name>
<feature type="compositionally biased region" description="Basic residues" evidence="1">
    <location>
        <begin position="16"/>
        <end position="30"/>
    </location>
</feature>
<protein>
    <submittedName>
        <fullName evidence="3">Uncharacterized protein</fullName>
    </submittedName>
</protein>
<dbReference type="Proteomes" id="UP000005384">
    <property type="component" value="Unassembled WGS sequence"/>
</dbReference>
<evidence type="ECO:0000256" key="2">
    <source>
        <dbReference type="SAM" id="Phobius"/>
    </source>
</evidence>
<comment type="caution">
    <text evidence="3">The sequence shown here is derived from an EMBL/GenBank/DDBJ whole genome shotgun (WGS) entry which is preliminary data.</text>
</comment>
<feature type="region of interest" description="Disordered" evidence="1">
    <location>
        <begin position="1"/>
        <end position="39"/>
    </location>
</feature>
<sequence>MAERPDLSNLIPEKQKKSRGKSKRSTRHRKEKQEAAYGKAPKREVCGVGSKRKRRRRGLGILAAAVILAAIGIGCIAIFGLPVSVRSGIDILPDRNAADGSLYAAGGIELEDGQYRVVVNQLPTMSEGSRECNIEFENPAENQYSSRINLYLQSTGRRIGGTRRVDPGKYVEMITLYQTLELGEHPVWAKIELFNKKEPAGEMTLELTVRVVPEEIRK</sequence>
<keyword evidence="2" id="KW-1133">Transmembrane helix</keyword>
<gene>
    <name evidence="3" type="ORF">HMPREF9473_01294</name>
</gene>
<evidence type="ECO:0000313" key="3">
    <source>
        <dbReference type="EMBL" id="EHI60730.1"/>
    </source>
</evidence>
<feature type="transmembrane region" description="Helical" evidence="2">
    <location>
        <begin position="59"/>
        <end position="81"/>
    </location>
</feature>
<accession>G5ICV9</accession>
<dbReference type="HOGENOM" id="CLU_094165_0_0_9"/>
<dbReference type="PATRIC" id="fig|742737.3.peg.1303"/>
<reference evidence="3 4" key="1">
    <citation type="submission" date="2011-08" db="EMBL/GenBank/DDBJ databases">
        <title>The Genome Sequence of Clostridium hathewayi WAL-18680.</title>
        <authorList>
            <consortium name="The Broad Institute Genome Sequencing Platform"/>
            <person name="Earl A."/>
            <person name="Ward D."/>
            <person name="Feldgarden M."/>
            <person name="Gevers D."/>
            <person name="Finegold S.M."/>
            <person name="Summanen P.H."/>
            <person name="Molitoris D.R."/>
            <person name="Song M."/>
            <person name="Daigneault M."/>
            <person name="Allen-Vercoe E."/>
            <person name="Young S.K."/>
            <person name="Zeng Q."/>
            <person name="Gargeya S."/>
            <person name="Fitzgerald M."/>
            <person name="Haas B."/>
            <person name="Abouelleil A."/>
            <person name="Alvarado L."/>
            <person name="Arachchi H.M."/>
            <person name="Berlin A."/>
            <person name="Brown A."/>
            <person name="Chapman S.B."/>
            <person name="Chen Z."/>
            <person name="Dunbar C."/>
            <person name="Freedman E."/>
            <person name="Gearin G."/>
            <person name="Gellesch M."/>
            <person name="Goldberg J."/>
            <person name="Griggs A."/>
            <person name="Gujja S."/>
            <person name="Heiman D."/>
            <person name="Howarth C."/>
            <person name="Larson L."/>
            <person name="Lui A."/>
            <person name="MacDonald P.J.P."/>
            <person name="Montmayeur A."/>
            <person name="Murphy C."/>
            <person name="Neiman D."/>
            <person name="Pearson M."/>
            <person name="Priest M."/>
            <person name="Roberts A."/>
            <person name="Saif S."/>
            <person name="Shea T."/>
            <person name="Shenoy N."/>
            <person name="Sisk P."/>
            <person name="Stolte C."/>
            <person name="Sykes S."/>
            <person name="Wortman J."/>
            <person name="Nusbaum C."/>
            <person name="Birren B."/>
        </authorList>
    </citation>
    <scope>NUCLEOTIDE SEQUENCE [LARGE SCALE GENOMIC DNA]</scope>
    <source>
        <strain evidence="3 4">WAL-18680</strain>
    </source>
</reference>
<proteinExistence type="predicted"/>
<evidence type="ECO:0000256" key="1">
    <source>
        <dbReference type="SAM" id="MobiDB-lite"/>
    </source>
</evidence>
<keyword evidence="2" id="KW-0472">Membrane</keyword>
<dbReference type="RefSeq" id="WP_006779279.1">
    <property type="nucleotide sequence ID" value="NZ_CP040506.1"/>
</dbReference>
<keyword evidence="2" id="KW-0812">Transmembrane</keyword>
<organism evidence="3 4">
    <name type="scientific">Hungatella hathewayi WAL-18680</name>
    <dbReference type="NCBI Taxonomy" id="742737"/>
    <lineage>
        <taxon>Bacteria</taxon>
        <taxon>Bacillati</taxon>
        <taxon>Bacillota</taxon>
        <taxon>Clostridia</taxon>
        <taxon>Lachnospirales</taxon>
        <taxon>Lachnospiraceae</taxon>
        <taxon>Hungatella</taxon>
    </lineage>
</organism>
<keyword evidence="4" id="KW-1185">Reference proteome</keyword>
<dbReference type="AlphaFoldDB" id="G5ICV9"/>
<dbReference type="EMBL" id="ADLN01000012">
    <property type="protein sequence ID" value="EHI60730.1"/>
    <property type="molecule type" value="Genomic_DNA"/>
</dbReference>
<evidence type="ECO:0000313" key="4">
    <source>
        <dbReference type="Proteomes" id="UP000005384"/>
    </source>
</evidence>